<accession>A0ABY6KF67</accession>
<dbReference type="Proteomes" id="UP001235939">
    <property type="component" value="Chromosome 04"/>
</dbReference>
<dbReference type="EC" id="3.4.24.-" evidence="4"/>
<dbReference type="InterPro" id="IPR024079">
    <property type="entry name" value="MetalloPept_cat_dom_sf"/>
</dbReference>
<evidence type="ECO:0000313" key="6">
    <source>
        <dbReference type="EMBL" id="UYV66422.1"/>
    </source>
</evidence>
<keyword evidence="3 4" id="KW-0482">Metalloprotease</keyword>
<dbReference type="InterPro" id="IPR001506">
    <property type="entry name" value="Peptidase_M12A"/>
</dbReference>
<organism evidence="6 7">
    <name type="scientific">Cordylochernes scorpioides</name>
    <dbReference type="NCBI Taxonomy" id="51811"/>
    <lineage>
        <taxon>Eukaryota</taxon>
        <taxon>Metazoa</taxon>
        <taxon>Ecdysozoa</taxon>
        <taxon>Arthropoda</taxon>
        <taxon>Chelicerata</taxon>
        <taxon>Arachnida</taxon>
        <taxon>Pseudoscorpiones</taxon>
        <taxon>Cheliferoidea</taxon>
        <taxon>Chernetidae</taxon>
        <taxon>Cordylochernes</taxon>
    </lineage>
</organism>
<gene>
    <name evidence="6" type="ORF">LAZ67_4001612</name>
</gene>
<feature type="binding site" evidence="3">
    <location>
        <position position="70"/>
    </location>
    <ligand>
        <name>Zn(2+)</name>
        <dbReference type="ChEBI" id="CHEBI:29105"/>
        <note>catalytic</note>
    </ligand>
</feature>
<dbReference type="SMART" id="SM00235">
    <property type="entry name" value="ZnMc"/>
    <property type="match status" value="1"/>
</dbReference>
<proteinExistence type="predicted"/>
<keyword evidence="7" id="KW-1185">Reference proteome</keyword>
<comment type="function">
    <text evidence="2">Zinc metalloprotease. Provoques deadhesion of endothelial cells from cell cultures, and also degradation of fibronectin, fibrinogen and gelatin in vitro. Its role in the venom is not fully understood but it might act as a spreading factor that facilitates diffusion of other venom toxins. Alternatively, it might be involved in the proteolytic processing of other venom toxins or it might play a role in extra-oral digestion of prey.</text>
</comment>
<dbReference type="Gene3D" id="3.40.390.10">
    <property type="entry name" value="Collagenase (Catalytic Domain)"/>
    <property type="match status" value="1"/>
</dbReference>
<evidence type="ECO:0000256" key="2">
    <source>
        <dbReference type="ARBA" id="ARBA00025529"/>
    </source>
</evidence>
<keyword evidence="3 4" id="KW-0479">Metal-binding</keyword>
<keyword evidence="3 4" id="KW-0378">Hydrolase</keyword>
<keyword evidence="3 4" id="KW-0862">Zinc</keyword>
<comment type="cofactor">
    <cofactor evidence="3 4">
        <name>Zn(2+)</name>
        <dbReference type="ChEBI" id="CHEBI:29105"/>
    </cofactor>
    <text evidence="3 4">Binds 1 zinc ion per subunit.</text>
</comment>
<protein>
    <recommendedName>
        <fullName evidence="4">Metalloendopeptidase</fullName>
        <ecNumber evidence="4">3.4.24.-</ecNumber>
    </recommendedName>
</protein>
<comment type="subunit">
    <text evidence="1">Monomer.</text>
</comment>
<keyword evidence="3 4" id="KW-0645">Protease</keyword>
<dbReference type="EMBL" id="CP092866">
    <property type="protein sequence ID" value="UYV66422.1"/>
    <property type="molecule type" value="Genomic_DNA"/>
</dbReference>
<dbReference type="Pfam" id="PF01400">
    <property type="entry name" value="Astacin"/>
    <property type="match status" value="1"/>
</dbReference>
<dbReference type="SUPFAM" id="SSF55486">
    <property type="entry name" value="Metalloproteases ('zincins'), catalytic domain"/>
    <property type="match status" value="1"/>
</dbReference>
<evidence type="ECO:0000313" key="7">
    <source>
        <dbReference type="Proteomes" id="UP001235939"/>
    </source>
</evidence>
<dbReference type="InterPro" id="IPR006026">
    <property type="entry name" value="Peptidase_Metallo"/>
</dbReference>
<sequence>MFHPELREGDILEDEYSEDRLYLTYTDGCHRCHSFIGRKGTGVQVLSLGKGCDSHGTILHELGHAVGFAHEHNRSDRDDYLNIFWENINPRYKDQFLKLKPYENRLLTTFDYNSVMLYAEDTFSVDWRKTMVAKDPAIRLKYVSEKPGLSEMDKQRVNILYKCKK</sequence>
<feature type="binding site" evidence="3">
    <location>
        <position position="64"/>
    </location>
    <ligand>
        <name>Zn(2+)</name>
        <dbReference type="ChEBI" id="CHEBI:29105"/>
        <note>catalytic</note>
    </ligand>
</feature>
<dbReference type="PRINTS" id="PR00480">
    <property type="entry name" value="ASTACIN"/>
</dbReference>
<evidence type="ECO:0000256" key="1">
    <source>
        <dbReference type="ARBA" id="ARBA00011245"/>
    </source>
</evidence>
<reference evidence="6 7" key="1">
    <citation type="submission" date="2022-01" db="EMBL/GenBank/DDBJ databases">
        <title>A chromosomal length assembly of Cordylochernes scorpioides.</title>
        <authorList>
            <person name="Zeh D."/>
            <person name="Zeh J."/>
        </authorList>
    </citation>
    <scope>NUCLEOTIDE SEQUENCE [LARGE SCALE GENOMIC DNA]</scope>
    <source>
        <strain evidence="6">IN4F17</strain>
        <tissue evidence="6">Whole Body</tissue>
    </source>
</reference>
<comment type="caution">
    <text evidence="3">Lacks conserved residue(s) required for the propagation of feature annotation.</text>
</comment>
<feature type="active site" evidence="3">
    <location>
        <position position="61"/>
    </location>
</feature>
<dbReference type="PANTHER" id="PTHR10127:SF883">
    <property type="entry name" value="ZINC METALLOPROTEINASE NAS-8"/>
    <property type="match status" value="1"/>
</dbReference>
<feature type="binding site" evidence="3">
    <location>
        <position position="60"/>
    </location>
    <ligand>
        <name>Zn(2+)</name>
        <dbReference type="ChEBI" id="CHEBI:29105"/>
        <note>catalytic</note>
    </ligand>
</feature>
<feature type="domain" description="Peptidase M12A" evidence="5">
    <location>
        <begin position="1"/>
        <end position="164"/>
    </location>
</feature>
<evidence type="ECO:0000259" key="5">
    <source>
        <dbReference type="PROSITE" id="PS51864"/>
    </source>
</evidence>
<name>A0ABY6KF67_9ARAC</name>
<dbReference type="PANTHER" id="PTHR10127">
    <property type="entry name" value="DISCOIDIN, CUB, EGF, LAMININ , AND ZINC METALLOPROTEASE DOMAIN CONTAINING"/>
    <property type="match status" value="1"/>
</dbReference>
<dbReference type="PROSITE" id="PS51864">
    <property type="entry name" value="ASTACIN"/>
    <property type="match status" value="1"/>
</dbReference>
<evidence type="ECO:0000256" key="3">
    <source>
        <dbReference type="PROSITE-ProRule" id="PRU01211"/>
    </source>
</evidence>
<evidence type="ECO:0000256" key="4">
    <source>
        <dbReference type="RuleBase" id="RU361183"/>
    </source>
</evidence>